<dbReference type="InterPro" id="IPR029030">
    <property type="entry name" value="Caspase-like_dom_sf"/>
</dbReference>
<dbReference type="PROSITE" id="PS50208">
    <property type="entry name" value="CASPASE_P20"/>
    <property type="match status" value="1"/>
</dbReference>
<name>A0A3P6STF2_DIBLA</name>
<dbReference type="GO" id="GO:0043525">
    <property type="term" value="P:positive regulation of neuron apoptotic process"/>
    <property type="evidence" value="ECO:0007669"/>
    <property type="project" value="TreeGrafter"/>
</dbReference>
<accession>A0A3P6STF2</accession>
<evidence type="ECO:0000259" key="2">
    <source>
        <dbReference type="PROSITE" id="PS50208"/>
    </source>
</evidence>
<dbReference type="PANTHER" id="PTHR10454">
    <property type="entry name" value="CASPASE"/>
    <property type="match status" value="1"/>
</dbReference>
<dbReference type="SMART" id="SM00115">
    <property type="entry name" value="CASc"/>
    <property type="match status" value="1"/>
</dbReference>
<comment type="similarity">
    <text evidence="1">Belongs to the peptidase C14A family.</text>
</comment>
<feature type="domain" description="Caspase family p20" evidence="2">
    <location>
        <begin position="68"/>
        <end position="187"/>
    </location>
</feature>
<dbReference type="Pfam" id="PF00656">
    <property type="entry name" value="Peptidase_C14"/>
    <property type="match status" value="1"/>
</dbReference>
<dbReference type="OrthoDB" id="6116485at2759"/>
<gene>
    <name evidence="3" type="ORF">DILT_LOCUS2488</name>
</gene>
<protein>
    <recommendedName>
        <fullName evidence="2">Caspase family p20 domain-containing protein</fullName>
    </recommendedName>
</protein>
<evidence type="ECO:0000256" key="1">
    <source>
        <dbReference type="ARBA" id="ARBA00010134"/>
    </source>
</evidence>
<dbReference type="EMBL" id="UYRU01042179">
    <property type="protein sequence ID" value="VDK73373.1"/>
    <property type="molecule type" value="Genomic_DNA"/>
</dbReference>
<organism evidence="3 4">
    <name type="scientific">Dibothriocephalus latus</name>
    <name type="common">Fish tapeworm</name>
    <name type="synonym">Diphyllobothrium latum</name>
    <dbReference type="NCBI Taxonomy" id="60516"/>
    <lineage>
        <taxon>Eukaryota</taxon>
        <taxon>Metazoa</taxon>
        <taxon>Spiralia</taxon>
        <taxon>Lophotrochozoa</taxon>
        <taxon>Platyhelminthes</taxon>
        <taxon>Cestoda</taxon>
        <taxon>Eucestoda</taxon>
        <taxon>Diphyllobothriidea</taxon>
        <taxon>Diphyllobothriidae</taxon>
        <taxon>Dibothriocephalus</taxon>
    </lineage>
</organism>
<evidence type="ECO:0000313" key="4">
    <source>
        <dbReference type="Proteomes" id="UP000281553"/>
    </source>
</evidence>
<evidence type="ECO:0000313" key="3">
    <source>
        <dbReference type="EMBL" id="VDK73373.1"/>
    </source>
</evidence>
<reference evidence="3 4" key="1">
    <citation type="submission" date="2018-11" db="EMBL/GenBank/DDBJ databases">
        <authorList>
            <consortium name="Pathogen Informatics"/>
        </authorList>
    </citation>
    <scope>NUCLEOTIDE SEQUENCE [LARGE SCALE GENOMIC DNA]</scope>
</reference>
<dbReference type="GO" id="GO:0006508">
    <property type="term" value="P:proteolysis"/>
    <property type="evidence" value="ECO:0007669"/>
    <property type="project" value="InterPro"/>
</dbReference>
<dbReference type="PANTHER" id="PTHR10454:SF210">
    <property type="entry name" value="CASPASE-2"/>
    <property type="match status" value="1"/>
</dbReference>
<dbReference type="AlphaFoldDB" id="A0A3P6STF2"/>
<dbReference type="GO" id="GO:0004197">
    <property type="term" value="F:cysteine-type endopeptidase activity"/>
    <property type="evidence" value="ECO:0007669"/>
    <property type="project" value="InterPro"/>
</dbReference>
<dbReference type="GO" id="GO:0006915">
    <property type="term" value="P:apoptotic process"/>
    <property type="evidence" value="ECO:0007669"/>
    <property type="project" value="TreeGrafter"/>
</dbReference>
<dbReference type="InterPro" id="IPR002398">
    <property type="entry name" value="Pept_C14"/>
</dbReference>
<keyword evidence="4" id="KW-1185">Reference proteome</keyword>
<sequence>MPVDSAHVPPRIPNIPTTCYGENLEVTAEKVLQSSAAQKHNLKPDCPVPQVLPRRSPSSFVYGTRAPRRGTCLILSVDKFKPALCLPGRPGAEIDLQNLQQTFSMLDFDVKIYCNPTAANMTAIVEAEAKANHADADTFVMVLLSHGDDGGLFYGTDGAVYLENLIKPFRGDCCPDLAGKPKLFFVQFQIFIWFEVVLIFYGADKVQFLGV</sequence>
<dbReference type="InterPro" id="IPR015917">
    <property type="entry name" value="Pept_C14A"/>
</dbReference>
<dbReference type="InterPro" id="IPR011600">
    <property type="entry name" value="Pept_C14_caspase"/>
</dbReference>
<dbReference type="GO" id="GO:0005737">
    <property type="term" value="C:cytoplasm"/>
    <property type="evidence" value="ECO:0007669"/>
    <property type="project" value="TreeGrafter"/>
</dbReference>
<dbReference type="PRINTS" id="PR00376">
    <property type="entry name" value="IL1BCENZYME"/>
</dbReference>
<dbReference type="Proteomes" id="UP000281553">
    <property type="component" value="Unassembled WGS sequence"/>
</dbReference>
<dbReference type="SUPFAM" id="SSF52129">
    <property type="entry name" value="Caspase-like"/>
    <property type="match status" value="1"/>
</dbReference>
<dbReference type="InterPro" id="IPR001309">
    <property type="entry name" value="Pept_C14_p20"/>
</dbReference>
<proteinExistence type="inferred from homology"/>
<dbReference type="Gene3D" id="3.40.50.1460">
    <property type="match status" value="1"/>
</dbReference>